<dbReference type="PATRIC" id="fig|1365250.3.peg.3252"/>
<evidence type="ECO:0000313" key="3">
    <source>
        <dbReference type="Proteomes" id="UP000076643"/>
    </source>
</evidence>
<keyword evidence="1" id="KW-0732">Signal</keyword>
<dbReference type="RefSeq" id="WP_063365548.1">
    <property type="nucleotide sequence ID" value="NZ_AQHB01000049.1"/>
</dbReference>
<keyword evidence="3" id="KW-1185">Reference proteome</keyword>
<protein>
    <submittedName>
        <fullName evidence="2">Uncharacterized protein</fullName>
    </submittedName>
</protein>
<accession>A0A166W695</accession>
<comment type="caution">
    <text evidence="2">The sequence shown here is derived from an EMBL/GenBank/DDBJ whole genome shotgun (WGS) entry which is preliminary data.</text>
</comment>
<evidence type="ECO:0000256" key="1">
    <source>
        <dbReference type="SAM" id="SignalP"/>
    </source>
</evidence>
<dbReference type="Proteomes" id="UP000076643">
    <property type="component" value="Unassembled WGS sequence"/>
</dbReference>
<sequence length="132" mass="14695">MKWLIAMFAAMWLNSTMAADCDSTLYDVSQAADTAKLYYTQQGVGFIAVADGIGPTRPAFEQITMSKCLVLETPWQMIWVGADSQSCPNQAKLEAKALDYARKFNQKMLKLARSDVNFKCNLVENVNPVDSK</sequence>
<gene>
    <name evidence="2" type="ORF">N475_18275</name>
</gene>
<feature type="signal peptide" evidence="1">
    <location>
        <begin position="1"/>
        <end position="18"/>
    </location>
</feature>
<proteinExistence type="predicted"/>
<dbReference type="EMBL" id="AUYB01000111">
    <property type="protein sequence ID" value="KZN35784.1"/>
    <property type="molecule type" value="Genomic_DNA"/>
</dbReference>
<organism evidence="2 3">
    <name type="scientific">Pseudoalteromonas luteoviolacea DSM 6061</name>
    <dbReference type="NCBI Taxonomy" id="1365250"/>
    <lineage>
        <taxon>Bacteria</taxon>
        <taxon>Pseudomonadati</taxon>
        <taxon>Pseudomonadota</taxon>
        <taxon>Gammaproteobacteria</taxon>
        <taxon>Alteromonadales</taxon>
        <taxon>Pseudoalteromonadaceae</taxon>
        <taxon>Pseudoalteromonas</taxon>
    </lineage>
</organism>
<reference evidence="2 3" key="1">
    <citation type="submission" date="2013-07" db="EMBL/GenBank/DDBJ databases">
        <title>Comparative Genomic and Metabolomic Analysis of Twelve Strains of Pseudoalteromonas luteoviolacea.</title>
        <authorList>
            <person name="Vynne N.G."/>
            <person name="Mansson M."/>
            <person name="Gram L."/>
        </authorList>
    </citation>
    <scope>NUCLEOTIDE SEQUENCE [LARGE SCALE GENOMIC DNA]</scope>
    <source>
        <strain evidence="2 3">DSM 6061</strain>
    </source>
</reference>
<feature type="chain" id="PRO_5007881669" evidence="1">
    <location>
        <begin position="19"/>
        <end position="132"/>
    </location>
</feature>
<name>A0A166W695_9GAMM</name>
<dbReference type="AlphaFoldDB" id="A0A166W695"/>
<evidence type="ECO:0000313" key="2">
    <source>
        <dbReference type="EMBL" id="KZN35784.1"/>
    </source>
</evidence>